<dbReference type="OrthoDB" id="3221808at2759"/>
<gene>
    <name evidence="4" type="ORF">GALMADRAFT_1317448</name>
</gene>
<dbReference type="InterPro" id="IPR045338">
    <property type="entry name" value="DUF6535"/>
</dbReference>
<reference evidence="5" key="1">
    <citation type="journal article" date="2014" name="Proc. Natl. Acad. Sci. U.S.A.">
        <title>Extensive sampling of basidiomycete genomes demonstrates inadequacy of the white-rot/brown-rot paradigm for wood decay fungi.</title>
        <authorList>
            <person name="Riley R."/>
            <person name="Salamov A.A."/>
            <person name="Brown D.W."/>
            <person name="Nagy L.G."/>
            <person name="Floudas D."/>
            <person name="Held B.W."/>
            <person name="Levasseur A."/>
            <person name="Lombard V."/>
            <person name="Morin E."/>
            <person name="Otillar R."/>
            <person name="Lindquist E.A."/>
            <person name="Sun H."/>
            <person name="LaButti K.M."/>
            <person name="Schmutz J."/>
            <person name="Jabbour D."/>
            <person name="Luo H."/>
            <person name="Baker S.E."/>
            <person name="Pisabarro A.G."/>
            <person name="Walton J.D."/>
            <person name="Blanchette R.A."/>
            <person name="Henrissat B."/>
            <person name="Martin F."/>
            <person name="Cullen D."/>
            <person name="Hibbett D.S."/>
            <person name="Grigoriev I.V."/>
        </authorList>
    </citation>
    <scope>NUCLEOTIDE SEQUENCE [LARGE SCALE GENOMIC DNA]</scope>
    <source>
        <strain evidence="5">CBS 339.88</strain>
    </source>
</reference>
<dbReference type="HOGENOM" id="CLU_018402_0_0_1"/>
<accession>A0A067T5B2</accession>
<feature type="transmembrane region" description="Helical" evidence="2">
    <location>
        <begin position="42"/>
        <end position="61"/>
    </location>
</feature>
<evidence type="ECO:0000256" key="2">
    <source>
        <dbReference type="SAM" id="Phobius"/>
    </source>
</evidence>
<protein>
    <recommendedName>
        <fullName evidence="3">DUF6535 domain-containing protein</fullName>
    </recommendedName>
</protein>
<proteinExistence type="predicted"/>
<feature type="transmembrane region" description="Helical" evidence="2">
    <location>
        <begin position="170"/>
        <end position="194"/>
    </location>
</feature>
<dbReference type="EMBL" id="KL142375">
    <property type="protein sequence ID" value="KDR78370.1"/>
    <property type="molecule type" value="Genomic_DNA"/>
</dbReference>
<dbReference type="STRING" id="685588.A0A067T5B2"/>
<evidence type="ECO:0000313" key="5">
    <source>
        <dbReference type="Proteomes" id="UP000027222"/>
    </source>
</evidence>
<sequence length="806" mass="92421">MWNIDDPFLYAPPKPEGDPWSILLEPLLKKDKIWCEAWKDEVQNLLIFAGLFSAVVTAFIIESYRNLQPNQDDAIISLLSQIATRLDNSTFTLPSSTVSLSTFTPTPSSIRVNTFWFLSLVLSLTTVLVGIVSLQWLREHQSYPNLTPKQTYALFNMRAESLQKWYVPRIFTLLPLLLQSALVLFLGGMIDFLLAFGDIIAIPVSVVIGSTVFFLAATTVLPTIQGFLLYLPFPYFGRRYPVQCPYKSPQSHAFRAMSRLGFRVCSQIYSPLRSFTYNIVHYTTQCSPATERSFEEDYFTRYILEAWERQTWTQFDLSWLSIRDAYLRRAYGRATKSDNLGHDLGEHIPLFDITRSLLASVQTRRDATQHNKFPFAAEYHCLAETSESFHSVWRTFKSWSGEDFQRQSGYFQDLLSGKDDKNLCLSDFFKSLVPRKHWEDINETRFLKTMAAFHHEALFTFLSRMHQVYRMENFTQLSMHRLELKLRLMGHFYQKPNKLRPLAYGSQPPVCLTIQGISEFPFEARSLKADPFVLQLAHIIYAYFKCAGDGSQQLAFEETFHSYSHLPRFMDLAFGLLSSTPGYDMPNYKALHACGIIHSSNFIRIANDLHHEMSIPFRGKKPSLLFYAAALYIREFPWYPAADSLSLQVLVSAMRKYKERTIDLGIVSETLEKLLGRTTFRFSESWWRFLDPEPLSDDTLQSASESVNSTSSSPVETDHTTILATMDVFSVSTYQGMTTRTVEPPDRLPDDNISFLFLPSSPKMPDSTEDAPHSKQTQNSRRLFINVPPEMGGSSFQSLVVGDDIV</sequence>
<dbReference type="Proteomes" id="UP000027222">
    <property type="component" value="Unassembled WGS sequence"/>
</dbReference>
<keyword evidence="2" id="KW-0812">Transmembrane</keyword>
<feature type="transmembrane region" description="Helical" evidence="2">
    <location>
        <begin position="206"/>
        <end position="231"/>
    </location>
</feature>
<feature type="transmembrane region" description="Helical" evidence="2">
    <location>
        <begin position="115"/>
        <end position="137"/>
    </location>
</feature>
<evidence type="ECO:0000256" key="1">
    <source>
        <dbReference type="SAM" id="MobiDB-lite"/>
    </source>
</evidence>
<evidence type="ECO:0000313" key="4">
    <source>
        <dbReference type="EMBL" id="KDR78370.1"/>
    </source>
</evidence>
<name>A0A067T5B2_GALM3</name>
<keyword evidence="2" id="KW-0472">Membrane</keyword>
<dbReference type="AlphaFoldDB" id="A0A067T5B2"/>
<keyword evidence="5" id="KW-1185">Reference proteome</keyword>
<organism evidence="4 5">
    <name type="scientific">Galerina marginata (strain CBS 339.88)</name>
    <dbReference type="NCBI Taxonomy" id="685588"/>
    <lineage>
        <taxon>Eukaryota</taxon>
        <taxon>Fungi</taxon>
        <taxon>Dikarya</taxon>
        <taxon>Basidiomycota</taxon>
        <taxon>Agaricomycotina</taxon>
        <taxon>Agaricomycetes</taxon>
        <taxon>Agaricomycetidae</taxon>
        <taxon>Agaricales</taxon>
        <taxon>Agaricineae</taxon>
        <taxon>Strophariaceae</taxon>
        <taxon>Galerina</taxon>
    </lineage>
</organism>
<evidence type="ECO:0000259" key="3">
    <source>
        <dbReference type="Pfam" id="PF20153"/>
    </source>
</evidence>
<dbReference type="Pfam" id="PF20153">
    <property type="entry name" value="DUF6535"/>
    <property type="match status" value="1"/>
</dbReference>
<keyword evidence="2" id="KW-1133">Transmembrane helix</keyword>
<feature type="region of interest" description="Disordered" evidence="1">
    <location>
        <begin position="759"/>
        <end position="780"/>
    </location>
</feature>
<feature type="domain" description="DUF6535" evidence="3">
    <location>
        <begin position="20"/>
        <end position="194"/>
    </location>
</feature>